<protein>
    <submittedName>
        <fullName evidence="1">Uncharacterized protein</fullName>
    </submittedName>
</protein>
<reference evidence="1 2" key="1">
    <citation type="journal article" date="2018" name="Sci. Rep.">
        <title>Genomic signatures of local adaptation to the degree of environmental predictability in rotifers.</title>
        <authorList>
            <person name="Franch-Gras L."/>
            <person name="Hahn C."/>
            <person name="Garcia-Roger E.M."/>
            <person name="Carmona M.J."/>
            <person name="Serra M."/>
            <person name="Gomez A."/>
        </authorList>
    </citation>
    <scope>NUCLEOTIDE SEQUENCE [LARGE SCALE GENOMIC DNA]</scope>
    <source>
        <strain evidence="1">HYR1</strain>
    </source>
</reference>
<organism evidence="1 2">
    <name type="scientific">Brachionus plicatilis</name>
    <name type="common">Marine rotifer</name>
    <name type="synonym">Brachionus muelleri</name>
    <dbReference type="NCBI Taxonomy" id="10195"/>
    <lineage>
        <taxon>Eukaryota</taxon>
        <taxon>Metazoa</taxon>
        <taxon>Spiralia</taxon>
        <taxon>Gnathifera</taxon>
        <taxon>Rotifera</taxon>
        <taxon>Eurotatoria</taxon>
        <taxon>Monogononta</taxon>
        <taxon>Pseudotrocha</taxon>
        <taxon>Ploima</taxon>
        <taxon>Brachionidae</taxon>
        <taxon>Brachionus</taxon>
    </lineage>
</organism>
<proteinExistence type="predicted"/>
<evidence type="ECO:0000313" key="1">
    <source>
        <dbReference type="EMBL" id="RNA38383.1"/>
    </source>
</evidence>
<keyword evidence="2" id="KW-1185">Reference proteome</keyword>
<accession>A0A3M7SRF3</accession>
<gene>
    <name evidence="1" type="ORF">BpHYR1_042961</name>
</gene>
<comment type="caution">
    <text evidence="1">The sequence shown here is derived from an EMBL/GenBank/DDBJ whole genome shotgun (WGS) entry which is preliminary data.</text>
</comment>
<name>A0A3M7SRF3_BRAPC</name>
<evidence type="ECO:0000313" key="2">
    <source>
        <dbReference type="Proteomes" id="UP000276133"/>
    </source>
</evidence>
<dbReference type="AlphaFoldDB" id="A0A3M7SRF3"/>
<dbReference type="EMBL" id="REGN01000881">
    <property type="protein sequence ID" value="RNA38383.1"/>
    <property type="molecule type" value="Genomic_DNA"/>
</dbReference>
<dbReference type="Proteomes" id="UP000276133">
    <property type="component" value="Unassembled WGS sequence"/>
</dbReference>
<sequence>MKYNKNKIKIKKKNQNKIVTCGTCLNSSSFRNIRRNSKVAITQWSWREKCLVYVEMLVQPRYKE</sequence>